<comment type="subcellular location">
    <subcellularLocation>
        <location evidence="1">Membrane</location>
    </subcellularLocation>
</comment>
<evidence type="ECO:0000256" key="3">
    <source>
        <dbReference type="ARBA" id="ARBA00029447"/>
    </source>
</evidence>
<feature type="transmembrane region" description="Helical" evidence="7">
    <location>
        <begin position="293"/>
        <end position="313"/>
    </location>
</feature>
<dbReference type="PANTHER" id="PTHR43531:SF14">
    <property type="entry name" value="METHYL-ACCEPTING CHEMOTAXIS PROTEIN I-RELATED"/>
    <property type="match status" value="1"/>
</dbReference>
<keyword evidence="10" id="KW-0675">Receptor</keyword>
<dbReference type="KEGG" id="slr:L21SP2_2528"/>
<dbReference type="SMART" id="SM01358">
    <property type="entry name" value="HBM"/>
    <property type="match status" value="1"/>
</dbReference>
<evidence type="ECO:0000259" key="9">
    <source>
        <dbReference type="PROSITE" id="PS51753"/>
    </source>
</evidence>
<dbReference type="eggNOG" id="COG0840">
    <property type="taxonomic scope" value="Bacteria"/>
</dbReference>
<dbReference type="InterPro" id="IPR051310">
    <property type="entry name" value="MCP_chemotaxis"/>
</dbReference>
<evidence type="ECO:0000256" key="5">
    <source>
        <dbReference type="SAM" id="Coils"/>
    </source>
</evidence>
<dbReference type="FunFam" id="1.10.287.950:FF:000001">
    <property type="entry name" value="Methyl-accepting chemotaxis sensory transducer"/>
    <property type="match status" value="1"/>
</dbReference>
<feature type="region of interest" description="Disordered" evidence="6">
    <location>
        <begin position="667"/>
        <end position="797"/>
    </location>
</feature>
<protein>
    <submittedName>
        <fullName evidence="10">Methyl-accepting chemotaxis protein I, serine chemoreceptor protein</fullName>
    </submittedName>
</protein>
<evidence type="ECO:0000256" key="1">
    <source>
        <dbReference type="ARBA" id="ARBA00004370"/>
    </source>
</evidence>
<dbReference type="Gene3D" id="1.10.287.950">
    <property type="entry name" value="Methyl-accepting chemotaxis protein"/>
    <property type="match status" value="1"/>
</dbReference>
<evidence type="ECO:0000313" key="11">
    <source>
        <dbReference type="Proteomes" id="UP000018680"/>
    </source>
</evidence>
<feature type="domain" description="HBM" evidence="9">
    <location>
        <begin position="41"/>
        <end position="282"/>
    </location>
</feature>
<keyword evidence="11" id="KW-1185">Reference proteome</keyword>
<dbReference type="SMART" id="SM00283">
    <property type="entry name" value="MA"/>
    <property type="match status" value="1"/>
</dbReference>
<comment type="similarity">
    <text evidence="3">Belongs to the methyl-accepting chemotaxis (MCP) protein family.</text>
</comment>
<dbReference type="Pfam" id="PF00015">
    <property type="entry name" value="MCPsignal"/>
    <property type="match status" value="1"/>
</dbReference>
<feature type="compositionally biased region" description="Basic and acidic residues" evidence="6">
    <location>
        <begin position="756"/>
        <end position="771"/>
    </location>
</feature>
<keyword evidence="7" id="KW-1133">Transmembrane helix</keyword>
<evidence type="ECO:0000256" key="2">
    <source>
        <dbReference type="ARBA" id="ARBA00022481"/>
    </source>
</evidence>
<dbReference type="PANTHER" id="PTHR43531">
    <property type="entry name" value="PROTEIN ICFG"/>
    <property type="match status" value="1"/>
</dbReference>
<evidence type="ECO:0000259" key="8">
    <source>
        <dbReference type="PROSITE" id="PS50111"/>
    </source>
</evidence>
<dbReference type="EMBL" id="CP006939">
    <property type="protein sequence ID" value="AHC15880.1"/>
    <property type="molecule type" value="Genomic_DNA"/>
</dbReference>
<dbReference type="PROSITE" id="PS50111">
    <property type="entry name" value="CHEMOTAXIS_TRANSDUC_2"/>
    <property type="match status" value="1"/>
</dbReference>
<reference evidence="10 11" key="1">
    <citation type="journal article" date="2015" name="Stand. Genomic Sci.">
        <title>Complete genome sequence and description of Salinispira pacifica gen. nov., sp. nov., a novel spirochaete isolated form a hypersaline microbial mat.</title>
        <authorList>
            <person name="Ben Hania W."/>
            <person name="Joseph M."/>
            <person name="Schumann P."/>
            <person name="Bunk B."/>
            <person name="Fiebig A."/>
            <person name="Sproer C."/>
            <person name="Klenk H.P."/>
            <person name="Fardeau M.L."/>
            <person name="Spring S."/>
        </authorList>
    </citation>
    <scope>NUCLEOTIDE SEQUENCE [LARGE SCALE GENOMIC DNA]</scope>
    <source>
        <strain evidence="10 11">L21-RPul-D2</strain>
    </source>
</reference>
<dbReference type="CDD" id="cd11386">
    <property type="entry name" value="MCP_signal"/>
    <property type="match status" value="1"/>
</dbReference>
<dbReference type="Proteomes" id="UP000018680">
    <property type="component" value="Chromosome"/>
</dbReference>
<dbReference type="STRING" id="1307761.L21SP2_2528"/>
<dbReference type="PATRIC" id="fig|1307761.3.peg.2520"/>
<accession>V5WJP9</accession>
<evidence type="ECO:0000256" key="4">
    <source>
        <dbReference type="PROSITE-ProRule" id="PRU00284"/>
    </source>
</evidence>
<dbReference type="AlphaFoldDB" id="V5WJP9"/>
<dbReference type="GO" id="GO:0005886">
    <property type="term" value="C:plasma membrane"/>
    <property type="evidence" value="ECO:0007669"/>
    <property type="project" value="TreeGrafter"/>
</dbReference>
<keyword evidence="4" id="KW-0807">Transducer</keyword>
<feature type="compositionally biased region" description="Basic and acidic residues" evidence="6">
    <location>
        <begin position="697"/>
        <end position="709"/>
    </location>
</feature>
<feature type="region of interest" description="Disordered" evidence="6">
    <location>
        <begin position="456"/>
        <end position="483"/>
    </location>
</feature>
<name>V5WJP9_9SPIO</name>
<feature type="domain" description="Methyl-accepting transducer" evidence="8">
    <location>
        <begin position="414"/>
        <end position="643"/>
    </location>
</feature>
<dbReference type="HOGENOM" id="CLU_000445_107_16_12"/>
<evidence type="ECO:0000256" key="7">
    <source>
        <dbReference type="SAM" id="Phobius"/>
    </source>
</evidence>
<evidence type="ECO:0000256" key="6">
    <source>
        <dbReference type="SAM" id="MobiDB-lite"/>
    </source>
</evidence>
<proteinExistence type="inferred from homology"/>
<gene>
    <name evidence="10" type="ORF">L21SP2_2528</name>
</gene>
<dbReference type="SUPFAM" id="SSF58104">
    <property type="entry name" value="Methyl-accepting chemotaxis protein (MCP) signaling domain"/>
    <property type="match status" value="1"/>
</dbReference>
<dbReference type="GO" id="GO:0007165">
    <property type="term" value="P:signal transduction"/>
    <property type="evidence" value="ECO:0007669"/>
    <property type="project" value="UniProtKB-KW"/>
</dbReference>
<dbReference type="GO" id="GO:0004888">
    <property type="term" value="F:transmembrane signaling receptor activity"/>
    <property type="evidence" value="ECO:0007669"/>
    <property type="project" value="TreeGrafter"/>
</dbReference>
<keyword evidence="7" id="KW-0812">Transmembrane</keyword>
<dbReference type="GO" id="GO:0006935">
    <property type="term" value="P:chemotaxis"/>
    <property type="evidence" value="ECO:0007669"/>
    <property type="project" value="TreeGrafter"/>
</dbReference>
<dbReference type="OrthoDB" id="369026at2"/>
<keyword evidence="7" id="KW-0472">Membrane</keyword>
<organism evidence="10 11">
    <name type="scientific">Salinispira pacifica</name>
    <dbReference type="NCBI Taxonomy" id="1307761"/>
    <lineage>
        <taxon>Bacteria</taxon>
        <taxon>Pseudomonadati</taxon>
        <taxon>Spirochaetota</taxon>
        <taxon>Spirochaetia</taxon>
        <taxon>Spirochaetales</taxon>
        <taxon>Spirochaetaceae</taxon>
        <taxon>Salinispira</taxon>
    </lineage>
</organism>
<dbReference type="RefSeq" id="WP_024268783.1">
    <property type="nucleotide sequence ID" value="NC_023035.1"/>
</dbReference>
<evidence type="ECO:0000313" key="10">
    <source>
        <dbReference type="EMBL" id="AHC15880.1"/>
    </source>
</evidence>
<dbReference type="Gene3D" id="1.20.1440.210">
    <property type="match status" value="1"/>
</dbReference>
<feature type="coiled-coil region" evidence="5">
    <location>
        <begin position="68"/>
        <end position="102"/>
    </location>
</feature>
<keyword evidence="2" id="KW-0488">Methylation</keyword>
<dbReference type="InterPro" id="IPR032255">
    <property type="entry name" value="HBM"/>
</dbReference>
<dbReference type="InterPro" id="IPR004089">
    <property type="entry name" value="MCPsignal_dom"/>
</dbReference>
<keyword evidence="5" id="KW-0175">Coiled coil</keyword>
<sequence>MTMRTKITSGFIAVIAVFLLAVILSVLSLMEASDGFTQYRTLARHSNLAGELQANMLMARMNVKDFIIQGDEAEYREYQEYFDEMERDMAQAKTEITEPERQAQIQEADSRVASYGQAFTRLHDEVNTIEDLLENSIKVLGTRAESNLTEILTTSEADDDMDAAYEASMALRSLLLAELHVIEYVEDSSNESYATAVRNELGTAEEYLNSMNGLLNDSRRLQLLSRTGELVGEYEDAFEQIYRSLQNRDDLLDNQLDVLGPEIAQDVDEVKLSLIAEQDELGPRLQANNRRTMILVIILSAAAVVIGVIIALYTTVSILRQLGADPAVIDTIMNTISKGDLEIEHTSKRSPEGVYLSVLQMVESLRYKADRIEQFAAGDFSVEINLSSERDSLGSSLQKMKASLNELLSKVNIAVSQVSTGSDQVSESSQALSQGATEQASSLEEISASLNQINTQAQQNADNAKEANGIASQASDSAGEGSQRMEQLVQAMADINNSSEQIRQVVKVIDDIAFQINLLALNANVEAARAGKYGKGFGVVAEEVRNLATRSAEAVKETTEMVDSSISSIERGNTAAEQTADQLSRIVEGVNKVTAFLGEIATASNEQALGIDQISEGLDQIGEVTQSNTASAEESAAAAEELASQSNELKAMISMFKLEKTRQPRLIEAGAGKSTPRTGSGTPGGSGNSSPYGGSRSFDRGNSRTESHGNRTVSAGSGAGRAGNGSSHPAGAANPGPKPVDAVPGMPVGPLPLRTGDARDVPEAQEAREAGKPPARAAEKVPAAMETTTSAPKRLSD</sequence>
<dbReference type="PROSITE" id="PS51753">
    <property type="entry name" value="HBM"/>
    <property type="match status" value="1"/>
</dbReference>